<dbReference type="OrthoDB" id="420519at2759"/>
<dbReference type="GO" id="GO:0016020">
    <property type="term" value="C:membrane"/>
    <property type="evidence" value="ECO:0007669"/>
    <property type="project" value="UniProtKB-SubCell"/>
</dbReference>
<evidence type="ECO:0000313" key="11">
    <source>
        <dbReference type="WBParaSite" id="EVEC_0000258001-mRNA-1"/>
    </source>
</evidence>
<evidence type="ECO:0000313" key="10">
    <source>
        <dbReference type="Proteomes" id="UP000274131"/>
    </source>
</evidence>
<evidence type="ECO:0000256" key="1">
    <source>
        <dbReference type="ARBA" id="ARBA00004141"/>
    </source>
</evidence>
<feature type="transmembrane region" description="Helical" evidence="8">
    <location>
        <begin position="716"/>
        <end position="739"/>
    </location>
</feature>
<feature type="transmembrane region" description="Helical" evidence="8">
    <location>
        <begin position="112"/>
        <end position="132"/>
    </location>
</feature>
<evidence type="ECO:0000313" key="9">
    <source>
        <dbReference type="EMBL" id="VDD87145.1"/>
    </source>
</evidence>
<evidence type="ECO:0000256" key="4">
    <source>
        <dbReference type="ARBA" id="ARBA00022989"/>
    </source>
</evidence>
<comment type="similarity">
    <text evidence="2">Belongs to the CTL (choline transporter-like) family.</text>
</comment>
<evidence type="ECO:0000256" key="8">
    <source>
        <dbReference type="SAM" id="Phobius"/>
    </source>
</evidence>
<feature type="transmembrane region" description="Helical" evidence="8">
    <location>
        <begin position="616"/>
        <end position="635"/>
    </location>
</feature>
<feature type="transmembrane region" description="Helical" evidence="8">
    <location>
        <begin position="431"/>
        <end position="452"/>
    </location>
</feature>
<evidence type="ECO:0000256" key="5">
    <source>
        <dbReference type="ARBA" id="ARBA00023136"/>
    </source>
</evidence>
<keyword evidence="5 8" id="KW-0472">Membrane</keyword>
<name>A0A0N4UYD0_ENTVE</name>
<feature type="transmembrane region" description="Helical" evidence="8">
    <location>
        <begin position="379"/>
        <end position="403"/>
    </location>
</feature>
<organism evidence="11">
    <name type="scientific">Enterobius vermicularis</name>
    <name type="common">Human pinworm</name>
    <dbReference type="NCBI Taxonomy" id="51028"/>
    <lineage>
        <taxon>Eukaryota</taxon>
        <taxon>Metazoa</taxon>
        <taxon>Ecdysozoa</taxon>
        <taxon>Nematoda</taxon>
        <taxon>Chromadorea</taxon>
        <taxon>Rhabditida</taxon>
        <taxon>Spirurina</taxon>
        <taxon>Oxyuridomorpha</taxon>
        <taxon>Oxyuroidea</taxon>
        <taxon>Oxyuridae</taxon>
        <taxon>Enterobius</taxon>
    </lineage>
</organism>
<feature type="region of interest" description="Disordered" evidence="7">
    <location>
        <begin position="1"/>
        <end position="31"/>
    </location>
</feature>
<evidence type="ECO:0000256" key="7">
    <source>
        <dbReference type="SAM" id="MobiDB-lite"/>
    </source>
</evidence>
<dbReference type="InterPro" id="IPR007603">
    <property type="entry name" value="Choline_transptr-like"/>
</dbReference>
<comment type="subcellular location">
    <subcellularLocation>
        <location evidence="1">Membrane</location>
        <topology evidence="1">Multi-pass membrane protein</topology>
    </subcellularLocation>
</comment>
<feature type="compositionally biased region" description="Basic residues" evidence="7">
    <location>
        <begin position="1"/>
        <end position="12"/>
    </location>
</feature>
<protein>
    <submittedName>
        <fullName evidence="11">CTL-like protein 2</fullName>
    </submittedName>
</protein>
<evidence type="ECO:0000256" key="6">
    <source>
        <dbReference type="ARBA" id="ARBA00023180"/>
    </source>
</evidence>
<feature type="compositionally biased region" description="Low complexity" evidence="7">
    <location>
        <begin position="13"/>
        <end position="31"/>
    </location>
</feature>
<dbReference type="AlphaFoldDB" id="A0A0N4UYD0"/>
<proteinExistence type="inferred from homology"/>
<feature type="transmembrane region" description="Helical" evidence="8">
    <location>
        <begin position="569"/>
        <end position="595"/>
    </location>
</feature>
<dbReference type="STRING" id="51028.A0A0N4UYD0"/>
<reference evidence="11" key="1">
    <citation type="submission" date="2017-02" db="UniProtKB">
        <authorList>
            <consortium name="WormBaseParasite"/>
        </authorList>
    </citation>
    <scope>IDENTIFICATION</scope>
</reference>
<feature type="transmembrane region" description="Helical" evidence="8">
    <location>
        <begin position="473"/>
        <end position="497"/>
    </location>
</feature>
<dbReference type="WBParaSite" id="EVEC_0000258001-mRNA-1">
    <property type="protein sequence ID" value="EVEC_0000258001-mRNA-1"/>
    <property type="gene ID" value="EVEC_0000258001"/>
</dbReference>
<feature type="transmembrane region" description="Helical" evidence="8">
    <location>
        <begin position="751"/>
        <end position="773"/>
    </location>
</feature>
<keyword evidence="10" id="KW-1185">Reference proteome</keyword>
<dbReference type="PANTHER" id="PTHR12385:SF14">
    <property type="entry name" value="CHOLINE TRANSPORTER-LIKE 2"/>
    <property type="match status" value="1"/>
</dbReference>
<accession>A0A0N4UYD0</accession>
<dbReference type="GO" id="GO:0022857">
    <property type="term" value="F:transmembrane transporter activity"/>
    <property type="evidence" value="ECO:0007669"/>
    <property type="project" value="InterPro"/>
</dbReference>
<gene>
    <name evidence="9" type="ORF">EVEC_LOCUS2288</name>
</gene>
<evidence type="ECO:0000256" key="2">
    <source>
        <dbReference type="ARBA" id="ARBA00007168"/>
    </source>
</evidence>
<keyword evidence="6" id="KW-0325">Glycoprotein</keyword>
<evidence type="ECO:0000256" key="3">
    <source>
        <dbReference type="ARBA" id="ARBA00022692"/>
    </source>
</evidence>
<dbReference type="Proteomes" id="UP000274131">
    <property type="component" value="Unassembled WGS sequence"/>
</dbReference>
<feature type="transmembrane region" description="Helical" evidence="8">
    <location>
        <begin position="352"/>
        <end position="372"/>
    </location>
</feature>
<reference evidence="9 10" key="2">
    <citation type="submission" date="2018-10" db="EMBL/GenBank/DDBJ databases">
        <authorList>
            <consortium name="Pathogen Informatics"/>
        </authorList>
    </citation>
    <scope>NUCLEOTIDE SEQUENCE [LARGE SCALE GENOMIC DNA]</scope>
</reference>
<dbReference type="EMBL" id="UXUI01007352">
    <property type="protein sequence ID" value="VDD87145.1"/>
    <property type="molecule type" value="Genomic_DNA"/>
</dbReference>
<keyword evidence="3 8" id="KW-0812">Transmembrane</keyword>
<keyword evidence="4 8" id="KW-1133">Transmembrane helix</keyword>
<sequence length="823" mass="93530">MTNKKDRTRKVHPSAPIYSESSSPYPSTSFSQFPPSQFVGSSVQKQYPSSDTYTTTNCAPPLPEREQIVIGRHAARFNIKKNHLQSTRCKSPTTHKRFINPIVSGKRNCTDISCCFLFVIFIVGWAFVAYLGKRFKNNFSIEIRNAFENRDVFAGFQWGKPERLLHPTDSAGRMCGVEKKGFYDLRSKPYLFYFDITRCASYSTVLGGCQTPQICIERCPSVTYSYLQLQTKTGQEFKKLLSTNVVCDESVNKSNINNFSTLKKFVDNSTCAKYIVASAEVLGRCLPGFLSDTFEKVAEISRSFNETGTVGLFDKVKSLKNNIIWSNEHVVATLARQSSFIEKIAADISVTWWHIMIMLLITAVISFLWTIIMRLFGPLLIWATIFFVVTSLTAGSGYCWWRFKNLKDEGAINDYSFYPNFDVYFEMPTTWMIVAIILTIFAAIIILVLLCIRNRITLAIALIQESSKAVGAIVSSLFLPVLLFIIHIAIFSAWAVVSVWIASSGSENCRIPDSKGNLNNGTECDCSTIGINNSTTKILNSKESMCQYVNLTRNENQILVMQLYNLIGFFWSSWFASAICDITLAGAFASYYWAFNKSKDVPPFPILLAFRRAIRYHLGTVAFGSLIITTVKIFRIMLDFIDRKLNSMENKVAKAILKCFKCLFWCVEVFLKFLTKNAYIMTAIYGTNFFTAAKDSFSLIWNNAVRYAVLVKITDFLLFLGKITITIGMGVVAFHWFAGRWVIQGLPHIDLYYYFVPILLVVIGAYIIADLFFEVYEMAVRTTFLCFLEDAQNNDGTPDKPYYMSKELRKIMGKENQFKCITR</sequence>
<dbReference type="Pfam" id="PF04515">
    <property type="entry name" value="Choline_transpo"/>
    <property type="match status" value="1"/>
</dbReference>
<dbReference type="PANTHER" id="PTHR12385">
    <property type="entry name" value="CHOLINE TRANSPORTER-LIKE (SLC FAMILY 44)"/>
    <property type="match status" value="1"/>
</dbReference>